<keyword evidence="3" id="KW-1185">Reference proteome</keyword>
<keyword evidence="1" id="KW-0175">Coiled coil</keyword>
<sequence>QINTEQISTYQINTDQMNADQINTENMIQETSAAKPKKMAMRKAPAKKKLDPFIQKLNNLKFKPLLHLKQIKNTIAYEEISKMFTEQDFQVFLRDETSDSMVKPTEKQNIKANISILDIKKSNAIAIALHTQKRAILNTIDLIFNLELMDENFLNVLLRYWPDKNEIYHLNNLIQEEKEPFGESEQLFVIILRKNCLDAFHDAIVRSLLRLKLYDHSDIKNGTKISKKLNDFRTNITSDMKSISEDIKSGQSSKILRPTDMKLRSKFEQSLMDYVFLYDFLCQDKMLLYTLKCIKFITNVLTRQSCSINTLQDPEIRQLVIQKVLNLSENSLEKLEINEKVLNIKLKNYEMLQSELQEIFSLEQLIIKNENDPIFDTLNLLKTLQKEIADLNKKLDTLFGENITEIEIKIILDYYKEVHNHLHLEKDSKNFTFKKIQSKMK</sequence>
<dbReference type="AlphaFoldDB" id="A0A0R0M358"/>
<reference evidence="2 3" key="1">
    <citation type="submission" date="2015-07" db="EMBL/GenBank/DDBJ databases">
        <title>The genome of Pseudoloma neurophilia, a relevant intracellular parasite of the zebrafish.</title>
        <authorList>
            <person name="Ndikumana S."/>
            <person name="Pelin A."/>
            <person name="Sanders J."/>
            <person name="Corradi N."/>
        </authorList>
    </citation>
    <scope>NUCLEOTIDE SEQUENCE [LARGE SCALE GENOMIC DNA]</scope>
    <source>
        <strain evidence="2 3">MK1</strain>
    </source>
</reference>
<feature type="coiled-coil region" evidence="1">
    <location>
        <begin position="332"/>
        <end position="401"/>
    </location>
</feature>
<proteinExistence type="predicted"/>
<accession>A0A0R0M358</accession>
<name>A0A0R0M358_9MICR</name>
<organism evidence="2 3">
    <name type="scientific">Pseudoloma neurophilia</name>
    <dbReference type="NCBI Taxonomy" id="146866"/>
    <lineage>
        <taxon>Eukaryota</taxon>
        <taxon>Fungi</taxon>
        <taxon>Fungi incertae sedis</taxon>
        <taxon>Microsporidia</taxon>
        <taxon>Pseudoloma</taxon>
    </lineage>
</organism>
<gene>
    <name evidence="2" type="ORF">M153_8400004082</name>
</gene>
<feature type="non-terminal residue" evidence="2">
    <location>
        <position position="1"/>
    </location>
</feature>
<dbReference type="Proteomes" id="UP000051530">
    <property type="component" value="Unassembled WGS sequence"/>
</dbReference>
<comment type="caution">
    <text evidence="2">The sequence shown here is derived from an EMBL/GenBank/DDBJ whole genome shotgun (WGS) entry which is preliminary data.</text>
</comment>
<evidence type="ECO:0000256" key="1">
    <source>
        <dbReference type="SAM" id="Coils"/>
    </source>
</evidence>
<dbReference type="SUPFAM" id="SSF101447">
    <property type="entry name" value="Formin homology 2 domain (FH2 domain)"/>
    <property type="match status" value="1"/>
</dbReference>
<evidence type="ECO:0000313" key="3">
    <source>
        <dbReference type="Proteomes" id="UP000051530"/>
    </source>
</evidence>
<dbReference type="EMBL" id="LGUB01000321">
    <property type="protein sequence ID" value="KRH93479.1"/>
    <property type="molecule type" value="Genomic_DNA"/>
</dbReference>
<dbReference type="VEuPathDB" id="MicrosporidiaDB:M153_8400004082"/>
<dbReference type="Gene3D" id="1.20.58.630">
    <property type="match status" value="1"/>
</dbReference>
<evidence type="ECO:0000313" key="2">
    <source>
        <dbReference type="EMBL" id="KRH93479.1"/>
    </source>
</evidence>
<protein>
    <submittedName>
        <fullName evidence="2">Putative Actin-binding FH2 protein</fullName>
    </submittedName>
</protein>